<gene>
    <name evidence="1" type="ORF">J2X98_004275</name>
</gene>
<name>A0ABT9RZK5_9MICC</name>
<accession>A0ABT9RZK5</accession>
<reference evidence="1 2" key="1">
    <citation type="submission" date="2023-07" db="EMBL/GenBank/DDBJ databases">
        <title>Sorghum-associated microbial communities from plants grown in Nebraska, USA.</title>
        <authorList>
            <person name="Schachtman D."/>
        </authorList>
    </citation>
    <scope>NUCLEOTIDE SEQUENCE [LARGE SCALE GENOMIC DNA]</scope>
    <source>
        <strain evidence="1 2">CC222</strain>
    </source>
</reference>
<proteinExistence type="predicted"/>
<evidence type="ECO:0000313" key="2">
    <source>
        <dbReference type="Proteomes" id="UP001226577"/>
    </source>
</evidence>
<protein>
    <submittedName>
        <fullName evidence="1">Uncharacterized protein</fullName>
    </submittedName>
</protein>
<comment type="caution">
    <text evidence="1">The sequence shown here is derived from an EMBL/GenBank/DDBJ whole genome shotgun (WGS) entry which is preliminary data.</text>
</comment>
<keyword evidence="2" id="KW-1185">Reference proteome</keyword>
<organism evidence="1 2">
    <name type="scientific">Pseudarthrobacter enclensis</name>
    <dbReference type="NCBI Taxonomy" id="993070"/>
    <lineage>
        <taxon>Bacteria</taxon>
        <taxon>Bacillati</taxon>
        <taxon>Actinomycetota</taxon>
        <taxon>Actinomycetes</taxon>
        <taxon>Micrococcales</taxon>
        <taxon>Micrococcaceae</taxon>
        <taxon>Pseudarthrobacter</taxon>
    </lineage>
</organism>
<evidence type="ECO:0000313" key="1">
    <source>
        <dbReference type="EMBL" id="MDP9890661.1"/>
    </source>
</evidence>
<sequence>MHDDLSSDEFRGFHEAERLMNNHRSRARVRERLSCTGFLSDDEVAAVHVDNISRADRALLSAFDRAGRQLRGYTLYVDDPSLRLDVAPEFDHDYTGMAVPGGCDLEEAVSREDGWVVDLNALREYDIVEDRRTTQRAVLLAHLGDLMNDGRARGFVLGRFGDSESSS</sequence>
<dbReference type="RefSeq" id="WP_307312114.1">
    <property type="nucleotide sequence ID" value="NZ_JAUSRE010000033.1"/>
</dbReference>
<dbReference type="EMBL" id="JAUSRE010000033">
    <property type="protein sequence ID" value="MDP9890661.1"/>
    <property type="molecule type" value="Genomic_DNA"/>
</dbReference>
<dbReference type="Proteomes" id="UP001226577">
    <property type="component" value="Unassembled WGS sequence"/>
</dbReference>